<proteinExistence type="inferred from homology"/>
<evidence type="ECO:0000259" key="4">
    <source>
        <dbReference type="Pfam" id="PF13356"/>
    </source>
</evidence>
<protein>
    <submittedName>
        <fullName evidence="5">Integrase</fullName>
    </submittedName>
</protein>
<dbReference type="SUPFAM" id="SSF56349">
    <property type="entry name" value="DNA breaking-rejoining enzymes"/>
    <property type="match status" value="1"/>
</dbReference>
<dbReference type="Pfam" id="PF13356">
    <property type="entry name" value="Arm-DNA-bind_3"/>
    <property type="match status" value="1"/>
</dbReference>
<dbReference type="Gene3D" id="3.30.160.390">
    <property type="entry name" value="Integrase, DNA-binding domain"/>
    <property type="match status" value="1"/>
</dbReference>
<sequence>MPVTVFKFTQSALNKIKVPTKEEKILKFRDIIQRNLLFIISYTGFRRLYLGININGVYYNKIKIGDSPDLTVAEARKKIQQLKRDIAKGINPMDERRKINNERREKREKRLKLENELTFGQVHVKYTEYSRIYHPKSWKIMAQRVKMYLESLYNTKISEITKDDIQKIFDEITAKKHYVTANSILKLLSPIFNKAIEWGLIDKILFME</sequence>
<dbReference type="Gene3D" id="1.10.150.130">
    <property type="match status" value="1"/>
</dbReference>
<dbReference type="PANTHER" id="PTHR30629">
    <property type="entry name" value="PROPHAGE INTEGRASE"/>
    <property type="match status" value="1"/>
</dbReference>
<dbReference type="GO" id="GO:0015074">
    <property type="term" value="P:DNA integration"/>
    <property type="evidence" value="ECO:0007669"/>
    <property type="project" value="UniProtKB-KW"/>
</dbReference>
<feature type="domain" description="Integrase DNA-binding" evidence="4">
    <location>
        <begin position="9"/>
        <end position="98"/>
    </location>
</feature>
<dbReference type="AlphaFoldDB" id="A0A2R8F0D1"/>
<accession>A0A2R8F0D1</accession>
<dbReference type="RefSeq" id="WP_258230990.1">
    <property type="nucleotide sequence ID" value="NZ_OOHR01000007.1"/>
</dbReference>
<gene>
    <name evidence="5" type="ORF">FPW1038_01371</name>
</gene>
<comment type="similarity">
    <text evidence="1">Belongs to the 'phage' integrase family.</text>
</comment>
<dbReference type="InterPro" id="IPR025166">
    <property type="entry name" value="Integrase_DNA_bind_dom"/>
</dbReference>
<evidence type="ECO:0000256" key="3">
    <source>
        <dbReference type="ARBA" id="ARBA00023125"/>
    </source>
</evidence>
<dbReference type="PANTHER" id="PTHR30629:SF2">
    <property type="entry name" value="PROPHAGE INTEGRASE INTS-RELATED"/>
    <property type="match status" value="1"/>
</dbReference>
<reference evidence="6" key="1">
    <citation type="submission" date="2018-03" db="EMBL/GenBank/DDBJ databases">
        <authorList>
            <person name="Batty M. E."/>
            <person name="Batty M E."/>
        </authorList>
    </citation>
    <scope>NUCLEOTIDE SEQUENCE [LARGE SCALE GENOMIC DNA]</scope>
</reference>
<dbReference type="EMBL" id="OOHR01000007">
    <property type="protein sequence ID" value="SPM44821.1"/>
    <property type="molecule type" value="Genomic_DNA"/>
</dbReference>
<keyword evidence="3" id="KW-0238">DNA-binding</keyword>
<dbReference type="InterPro" id="IPR010998">
    <property type="entry name" value="Integrase_recombinase_N"/>
</dbReference>
<dbReference type="GO" id="GO:0003677">
    <property type="term" value="F:DNA binding"/>
    <property type="evidence" value="ECO:0007669"/>
    <property type="project" value="UniProtKB-KW"/>
</dbReference>
<evidence type="ECO:0000313" key="6">
    <source>
        <dbReference type="Proteomes" id="UP000244889"/>
    </source>
</evidence>
<dbReference type="InterPro" id="IPR038488">
    <property type="entry name" value="Integrase_DNA-bd_sf"/>
</dbReference>
<dbReference type="Proteomes" id="UP000244889">
    <property type="component" value="Unassembled WGS sequence"/>
</dbReference>
<dbReference type="InterPro" id="IPR011010">
    <property type="entry name" value="DNA_brk_join_enz"/>
</dbReference>
<evidence type="ECO:0000256" key="2">
    <source>
        <dbReference type="ARBA" id="ARBA00022908"/>
    </source>
</evidence>
<keyword evidence="2" id="KW-0229">DNA integration</keyword>
<name>A0A2R8F0D1_ORITS</name>
<organism evidence="5 6">
    <name type="scientific">Orientia tsutsugamushi</name>
    <name type="common">Rickettsia tsutsugamushi</name>
    <dbReference type="NCBI Taxonomy" id="784"/>
    <lineage>
        <taxon>Bacteria</taxon>
        <taxon>Pseudomonadati</taxon>
        <taxon>Pseudomonadota</taxon>
        <taxon>Alphaproteobacteria</taxon>
        <taxon>Rickettsiales</taxon>
        <taxon>Rickettsiaceae</taxon>
        <taxon>Rickettsieae</taxon>
        <taxon>Orientia</taxon>
    </lineage>
</organism>
<evidence type="ECO:0000256" key="1">
    <source>
        <dbReference type="ARBA" id="ARBA00008857"/>
    </source>
</evidence>
<dbReference type="InterPro" id="IPR050808">
    <property type="entry name" value="Phage_Integrase"/>
</dbReference>
<evidence type="ECO:0000313" key="5">
    <source>
        <dbReference type="EMBL" id="SPM44821.1"/>
    </source>
</evidence>